<dbReference type="AlphaFoldDB" id="A0A8H4J692"/>
<name>A0A8H4J692_9PEZI</name>
<accession>A0A8H4J692</accession>
<gene>
    <name evidence="2" type="ORF">GTA08_BOTSDO11647</name>
</gene>
<proteinExistence type="predicted"/>
<dbReference type="EMBL" id="WWBZ02000002">
    <property type="protein sequence ID" value="KAF4312694.1"/>
    <property type="molecule type" value="Genomic_DNA"/>
</dbReference>
<keyword evidence="3" id="KW-1185">Reference proteome</keyword>
<dbReference type="Proteomes" id="UP000572817">
    <property type="component" value="Unassembled WGS sequence"/>
</dbReference>
<evidence type="ECO:0008006" key="4">
    <source>
        <dbReference type="Google" id="ProtNLM"/>
    </source>
</evidence>
<protein>
    <recommendedName>
        <fullName evidence="4">F-box domain-containing protein</fullName>
    </recommendedName>
</protein>
<comment type="caution">
    <text evidence="2">The sequence shown here is derived from an EMBL/GenBank/DDBJ whole genome shotgun (WGS) entry which is preliminary data.</text>
</comment>
<reference evidence="2" key="1">
    <citation type="submission" date="2020-04" db="EMBL/GenBank/DDBJ databases">
        <title>Genome Assembly and Annotation of Botryosphaeria dothidea sdau 11-99, a Latent Pathogen of Apple Fruit Ring Rot in China.</title>
        <authorList>
            <person name="Yu C."/>
            <person name="Diao Y."/>
            <person name="Lu Q."/>
            <person name="Zhao J."/>
            <person name="Cui S."/>
            <person name="Peng C."/>
            <person name="He B."/>
            <person name="Liu H."/>
        </authorList>
    </citation>
    <scope>NUCLEOTIDE SEQUENCE [LARGE SCALE GENOMIC DNA]</scope>
    <source>
        <strain evidence="2">Sdau11-99</strain>
    </source>
</reference>
<sequence>MDSLSPELLDAIIGHVDGQKLAPLATLSRTWQYQVERRTFAKLAVRSPDLDFFIAAVVGSRRRVLRQLSFHVVLPTFADPDNDEDRQRNNTAFTQHVHALFRTLATWDLGSDPSPVSLSIEAYSINKHGLRRHVWERRLRYPTIELATTDGLDSVPLITKLEPGGGYSVHVPGSSIASIASRLPNLSSISAHFREDREMLDIALRRQNRHKLATALQTVPTEHLVDFSVHIPSFCPHNELRPAPNVLRQDAIDHLSLALHHLLRAPNLTSFGIHDGTTISPGLFRPIEDEHFPNLEHVQIDFTRCAPDGEWYFDGDPTDVAHSSDEEEEEEGERDSDDYDPEHFSSRAEQVAKLACGAAPIRPYRCKAVPERVRPLFVAAAEAAQRMPRLRAFGLRTRLEVEEEDVGECSVNYAAPGVECMLDRDFIETMEADRQKPRCYTCVPGMEEDAEIRDAWIKVREGCLIRETISG</sequence>
<feature type="compositionally biased region" description="Acidic residues" evidence="1">
    <location>
        <begin position="325"/>
        <end position="340"/>
    </location>
</feature>
<evidence type="ECO:0000313" key="2">
    <source>
        <dbReference type="EMBL" id="KAF4312694.1"/>
    </source>
</evidence>
<evidence type="ECO:0000313" key="3">
    <source>
        <dbReference type="Proteomes" id="UP000572817"/>
    </source>
</evidence>
<feature type="region of interest" description="Disordered" evidence="1">
    <location>
        <begin position="315"/>
        <end position="343"/>
    </location>
</feature>
<organism evidence="2 3">
    <name type="scientific">Botryosphaeria dothidea</name>
    <dbReference type="NCBI Taxonomy" id="55169"/>
    <lineage>
        <taxon>Eukaryota</taxon>
        <taxon>Fungi</taxon>
        <taxon>Dikarya</taxon>
        <taxon>Ascomycota</taxon>
        <taxon>Pezizomycotina</taxon>
        <taxon>Dothideomycetes</taxon>
        <taxon>Dothideomycetes incertae sedis</taxon>
        <taxon>Botryosphaeriales</taxon>
        <taxon>Botryosphaeriaceae</taxon>
        <taxon>Botryosphaeria</taxon>
    </lineage>
</organism>
<dbReference type="OrthoDB" id="5985073at2759"/>
<evidence type="ECO:0000256" key="1">
    <source>
        <dbReference type="SAM" id="MobiDB-lite"/>
    </source>
</evidence>